<evidence type="ECO:0000313" key="1">
    <source>
        <dbReference type="EMBL" id="JAP95029.1"/>
    </source>
</evidence>
<reference evidence="1" key="1">
    <citation type="submission" date="2015-07" db="EMBL/GenBank/DDBJ databases">
        <title>Adaptation to a free-living lifestyle via gene acquisitions in the diplomonad Trepomonas sp. PC1.</title>
        <authorList>
            <person name="Xu F."/>
            <person name="Jerlstrom-Hultqvist J."/>
            <person name="Kolisko M."/>
            <person name="Simpson A.G.B."/>
            <person name="Roger A.J."/>
            <person name="Svard S.G."/>
            <person name="Andersson J.O."/>
        </authorList>
    </citation>
    <scope>NUCLEOTIDE SEQUENCE</scope>
    <source>
        <strain evidence="1">PC1</strain>
    </source>
</reference>
<feature type="non-terminal residue" evidence="1">
    <location>
        <position position="1"/>
    </location>
</feature>
<gene>
    <name evidence="1" type="ORF">TPC1_12102</name>
</gene>
<name>A0A146KIF2_9EUKA</name>
<dbReference type="SUPFAM" id="SSF52317">
    <property type="entry name" value="Class I glutamine amidotransferase-like"/>
    <property type="match status" value="1"/>
</dbReference>
<protein>
    <submittedName>
        <fullName evidence="1">CTP synthase</fullName>
    </submittedName>
</protein>
<organism evidence="1">
    <name type="scientific">Trepomonas sp. PC1</name>
    <dbReference type="NCBI Taxonomy" id="1076344"/>
    <lineage>
        <taxon>Eukaryota</taxon>
        <taxon>Metamonada</taxon>
        <taxon>Diplomonadida</taxon>
        <taxon>Hexamitidae</taxon>
        <taxon>Hexamitinae</taxon>
        <taxon>Trepomonas</taxon>
    </lineage>
</organism>
<dbReference type="PROSITE" id="PS51273">
    <property type="entry name" value="GATASE_TYPE_1"/>
    <property type="match status" value="1"/>
</dbReference>
<dbReference type="AlphaFoldDB" id="A0A146KIF2"/>
<accession>A0A146KIF2</accession>
<dbReference type="InterPro" id="IPR029062">
    <property type="entry name" value="Class_I_gatase-like"/>
</dbReference>
<dbReference type="EMBL" id="GDID01001577">
    <property type="protein sequence ID" value="JAP95029.1"/>
    <property type="molecule type" value="Transcribed_RNA"/>
</dbReference>
<sequence length="52" mass="5978">VVGVEIKDHPFFVAYQFHPEFKSDYGKPRKIFEQLATTAHNLSETKNKKAGK</sequence>
<dbReference type="Gene3D" id="3.40.50.880">
    <property type="match status" value="1"/>
</dbReference>
<proteinExistence type="predicted"/>